<reference evidence="4 5" key="1">
    <citation type="journal article" date="2024" name="Nat. Commun.">
        <title>Phylogenomics reveals the evolutionary origins of lichenization in chlorophyte algae.</title>
        <authorList>
            <person name="Puginier C."/>
            <person name="Libourel C."/>
            <person name="Otte J."/>
            <person name="Skaloud P."/>
            <person name="Haon M."/>
            <person name="Grisel S."/>
            <person name="Petersen M."/>
            <person name="Berrin J.G."/>
            <person name="Delaux P.M."/>
            <person name="Dal Grande F."/>
            <person name="Keller J."/>
        </authorList>
    </citation>
    <scope>NUCLEOTIDE SEQUENCE [LARGE SCALE GENOMIC DNA]</scope>
    <source>
        <strain evidence="4 5">SAG 2036</strain>
    </source>
</reference>
<organism evidence="4 5">
    <name type="scientific">Symbiochloris irregularis</name>
    <dbReference type="NCBI Taxonomy" id="706552"/>
    <lineage>
        <taxon>Eukaryota</taxon>
        <taxon>Viridiplantae</taxon>
        <taxon>Chlorophyta</taxon>
        <taxon>core chlorophytes</taxon>
        <taxon>Trebouxiophyceae</taxon>
        <taxon>Trebouxiales</taxon>
        <taxon>Trebouxiaceae</taxon>
        <taxon>Symbiochloris</taxon>
    </lineage>
</organism>
<dbReference type="EMBL" id="JALJOQ010000205">
    <property type="protein sequence ID" value="KAK9789568.1"/>
    <property type="molecule type" value="Genomic_DNA"/>
</dbReference>
<dbReference type="Proteomes" id="UP001465755">
    <property type="component" value="Unassembled WGS sequence"/>
</dbReference>
<accession>A0AAW1NPW9</accession>
<evidence type="ECO:0000259" key="2">
    <source>
        <dbReference type="Pfam" id="PF14687"/>
    </source>
</evidence>
<evidence type="ECO:0000259" key="3">
    <source>
        <dbReference type="Pfam" id="PF14688"/>
    </source>
</evidence>
<evidence type="ECO:0008006" key="6">
    <source>
        <dbReference type="Google" id="ProtNLM"/>
    </source>
</evidence>
<dbReference type="PANTHER" id="PTHR31596:SF1">
    <property type="entry name" value="T-CELL ACTIVATION INHIBITOR, MITOCHONDRIAL"/>
    <property type="match status" value="1"/>
</dbReference>
<dbReference type="InterPro" id="IPR027986">
    <property type="entry name" value="TCAIM"/>
</dbReference>
<keyword evidence="5" id="KW-1185">Reference proteome</keyword>
<dbReference type="Pfam" id="PF14687">
    <property type="entry name" value="DUF4460"/>
    <property type="match status" value="1"/>
</dbReference>
<sequence>MRSAGSDAWLRSLSLLTAITRREPAGQRIVRAEKSARHSSSSSSGESPSLKQKLRQLYKLIHPDLFNDHPPAREANGRSLQLLQEYLEQARQGGELGRIAGVPFKFEFYLHQQKEDTDASKGKLQHVAVSLPPPGRLGPNAELSKSTGLAIGKLFAACGLSSDFEGAQDDVDSLSGARLRTFMPAAAEVARQRATMQAGPQAQVSMMRTALRMSRRATVGFGPGVPHTDAAQQLLQMHKLADALDKVKHMDISSIHFMIGSSSSGPIDGHGRLWLDPQESALQWAGVLLQARLQDCHSAQTRAQKLSQLEASVATGLGTAMIYAVPDVSLLPEYLELLHALAHVGQLRGEIADAETVPICVCANARGGTVAAFQADHISGLIRVPVSSDAHGIHHFIQAEAPPMSAHLFKRRRDAEESEKVRGMTERRMHMRRLVRDPALAHERFRAACLRLMQGAAALMPLFDGQCVRVGFTNQVAADGSVIDIAWDFEV</sequence>
<feature type="compositionally biased region" description="Low complexity" evidence="1">
    <location>
        <begin position="38"/>
        <end position="49"/>
    </location>
</feature>
<dbReference type="Pfam" id="PF14688">
    <property type="entry name" value="DUF4461"/>
    <property type="match status" value="1"/>
</dbReference>
<dbReference type="InterPro" id="IPR027989">
    <property type="entry name" value="DUF4461"/>
</dbReference>
<protein>
    <recommendedName>
        <fullName evidence="6">DUF4460 domain-containing protein</fullName>
    </recommendedName>
</protein>
<gene>
    <name evidence="4" type="ORF">WJX73_000519</name>
</gene>
<comment type="caution">
    <text evidence="4">The sequence shown here is derived from an EMBL/GenBank/DDBJ whole genome shotgun (WGS) entry which is preliminary data.</text>
</comment>
<name>A0AAW1NPW9_9CHLO</name>
<dbReference type="AlphaFoldDB" id="A0AAW1NPW9"/>
<dbReference type="PANTHER" id="PTHR31596">
    <property type="entry name" value="T-CELL ACTIVATION INHIBITOR, MITOCHONDRIAL"/>
    <property type="match status" value="1"/>
</dbReference>
<evidence type="ECO:0000313" key="4">
    <source>
        <dbReference type="EMBL" id="KAK9789568.1"/>
    </source>
</evidence>
<evidence type="ECO:0000256" key="1">
    <source>
        <dbReference type="SAM" id="MobiDB-lite"/>
    </source>
</evidence>
<evidence type="ECO:0000313" key="5">
    <source>
        <dbReference type="Proteomes" id="UP001465755"/>
    </source>
</evidence>
<feature type="domain" description="DUF4460" evidence="2">
    <location>
        <begin position="44"/>
        <end position="131"/>
    </location>
</feature>
<feature type="region of interest" description="Disordered" evidence="1">
    <location>
        <begin position="30"/>
        <end position="50"/>
    </location>
</feature>
<feature type="domain" description="DUF4461" evidence="3">
    <location>
        <begin position="179"/>
        <end position="489"/>
    </location>
</feature>
<dbReference type="GO" id="GO:0005739">
    <property type="term" value="C:mitochondrion"/>
    <property type="evidence" value="ECO:0007669"/>
    <property type="project" value="TreeGrafter"/>
</dbReference>
<dbReference type="InterPro" id="IPR028031">
    <property type="entry name" value="DUF4460"/>
</dbReference>
<proteinExistence type="predicted"/>